<dbReference type="AlphaFoldDB" id="A0A0R1U7V9"/>
<evidence type="ECO:0000256" key="4">
    <source>
        <dbReference type="ARBA" id="ARBA00035176"/>
    </source>
</evidence>
<name>A0A0R1U7V9_9LACO</name>
<dbReference type="GO" id="GO:1990904">
    <property type="term" value="C:ribonucleoprotein complex"/>
    <property type="evidence" value="ECO:0007669"/>
    <property type="project" value="UniProtKB-KW"/>
</dbReference>
<dbReference type="NCBIfam" id="TIGR01023">
    <property type="entry name" value="rpmG_bact"/>
    <property type="match status" value="1"/>
</dbReference>
<comment type="similarity">
    <text evidence="1 5">Belongs to the bacterial ribosomal protein bL33 family.</text>
</comment>
<keyword evidence="2 5" id="KW-0689">Ribosomal protein</keyword>
<keyword evidence="3 5" id="KW-0687">Ribonucleoprotein</keyword>
<protein>
    <recommendedName>
        <fullName evidence="4 5">Large ribosomal subunit protein bL33</fullName>
    </recommendedName>
</protein>
<dbReference type="Pfam" id="PF00471">
    <property type="entry name" value="Ribosomal_L33"/>
    <property type="match status" value="1"/>
</dbReference>
<dbReference type="InterPro" id="IPR038584">
    <property type="entry name" value="Ribosomal_bL33_sf"/>
</dbReference>
<dbReference type="InterPro" id="IPR011332">
    <property type="entry name" value="Ribosomal_zn-bd"/>
</dbReference>
<evidence type="ECO:0000256" key="2">
    <source>
        <dbReference type="ARBA" id="ARBA00022980"/>
    </source>
</evidence>
<comment type="caution">
    <text evidence="6">The sequence shown here is derived from an EMBL/GenBank/DDBJ whole genome shotgun (WGS) entry which is preliminary data.</text>
</comment>
<evidence type="ECO:0000313" key="7">
    <source>
        <dbReference type="Proteomes" id="UP000051922"/>
    </source>
</evidence>
<gene>
    <name evidence="5" type="primary">rpmG</name>
    <name evidence="6" type="ORF">FC50_GL000227</name>
</gene>
<organism evidence="6 7">
    <name type="scientific">Lacticaseibacillus pantheris DSM 15945 = JCM 12539 = NBRC 106106</name>
    <dbReference type="NCBI Taxonomy" id="1423783"/>
    <lineage>
        <taxon>Bacteria</taxon>
        <taxon>Bacillati</taxon>
        <taxon>Bacillota</taxon>
        <taxon>Bacilli</taxon>
        <taxon>Lactobacillales</taxon>
        <taxon>Lactobacillaceae</taxon>
        <taxon>Lacticaseibacillus</taxon>
    </lineage>
</organism>
<dbReference type="SUPFAM" id="SSF57829">
    <property type="entry name" value="Zn-binding ribosomal proteins"/>
    <property type="match status" value="1"/>
</dbReference>
<dbReference type="GO" id="GO:0005840">
    <property type="term" value="C:ribosome"/>
    <property type="evidence" value="ECO:0007669"/>
    <property type="project" value="UniProtKB-KW"/>
</dbReference>
<evidence type="ECO:0000313" key="6">
    <source>
        <dbReference type="EMBL" id="KRL87026.1"/>
    </source>
</evidence>
<reference evidence="6 7" key="1">
    <citation type="journal article" date="2015" name="Genome Announc.">
        <title>Expanding the biotechnology potential of lactobacilli through comparative genomics of 213 strains and associated genera.</title>
        <authorList>
            <person name="Sun Z."/>
            <person name="Harris H.M."/>
            <person name="McCann A."/>
            <person name="Guo C."/>
            <person name="Argimon S."/>
            <person name="Zhang W."/>
            <person name="Yang X."/>
            <person name="Jeffery I.B."/>
            <person name="Cooney J.C."/>
            <person name="Kagawa T.F."/>
            <person name="Liu W."/>
            <person name="Song Y."/>
            <person name="Salvetti E."/>
            <person name="Wrobel A."/>
            <person name="Rasinkangas P."/>
            <person name="Parkhill J."/>
            <person name="Rea M.C."/>
            <person name="O'Sullivan O."/>
            <person name="Ritari J."/>
            <person name="Douillard F.P."/>
            <person name="Paul Ross R."/>
            <person name="Yang R."/>
            <person name="Briner A.E."/>
            <person name="Felis G.E."/>
            <person name="de Vos W.M."/>
            <person name="Barrangou R."/>
            <person name="Klaenhammer T.R."/>
            <person name="Caufield P.W."/>
            <person name="Cui Y."/>
            <person name="Zhang H."/>
            <person name="O'Toole P.W."/>
        </authorList>
    </citation>
    <scope>NUCLEOTIDE SEQUENCE [LARGE SCALE GENOMIC DNA]</scope>
    <source>
        <strain evidence="6 7">DSM 15945</strain>
    </source>
</reference>
<sequence>MSVRKVAMACSVCGHRNYFIPEKKERTERLTLNKFCKYCGKVTPHQETR</sequence>
<dbReference type="OrthoDB" id="9801333at2"/>
<keyword evidence="7" id="KW-1185">Reference proteome</keyword>
<dbReference type="STRING" id="1423783.FC50_GL000227"/>
<dbReference type="InterPro" id="IPR001705">
    <property type="entry name" value="Ribosomal_bL33"/>
</dbReference>
<accession>A0A0R1U7V9</accession>
<dbReference type="GO" id="GO:0006412">
    <property type="term" value="P:translation"/>
    <property type="evidence" value="ECO:0007669"/>
    <property type="project" value="UniProtKB-UniRule"/>
</dbReference>
<evidence type="ECO:0000256" key="1">
    <source>
        <dbReference type="ARBA" id="ARBA00007596"/>
    </source>
</evidence>
<dbReference type="GO" id="GO:0003735">
    <property type="term" value="F:structural constituent of ribosome"/>
    <property type="evidence" value="ECO:0007669"/>
    <property type="project" value="InterPro"/>
</dbReference>
<dbReference type="Proteomes" id="UP000051922">
    <property type="component" value="Unassembled WGS sequence"/>
</dbReference>
<dbReference type="GO" id="GO:0005737">
    <property type="term" value="C:cytoplasm"/>
    <property type="evidence" value="ECO:0007669"/>
    <property type="project" value="UniProtKB-ARBA"/>
</dbReference>
<dbReference type="HAMAP" id="MF_00294">
    <property type="entry name" value="Ribosomal_bL33"/>
    <property type="match status" value="1"/>
</dbReference>
<dbReference type="NCBIfam" id="NF001764">
    <property type="entry name" value="PRK00504.1"/>
    <property type="match status" value="1"/>
</dbReference>
<dbReference type="EMBL" id="AZFJ01000036">
    <property type="protein sequence ID" value="KRL87026.1"/>
    <property type="molecule type" value="Genomic_DNA"/>
</dbReference>
<dbReference type="RefSeq" id="WP_056969875.1">
    <property type="nucleotide sequence ID" value="NZ_AZFJ01000036.1"/>
</dbReference>
<evidence type="ECO:0000256" key="5">
    <source>
        <dbReference type="HAMAP-Rule" id="MF_00294"/>
    </source>
</evidence>
<dbReference type="Gene3D" id="2.20.28.120">
    <property type="entry name" value="Ribosomal protein L33"/>
    <property type="match status" value="1"/>
</dbReference>
<dbReference type="PATRIC" id="fig|1423783.4.peg.236"/>
<proteinExistence type="inferred from homology"/>
<evidence type="ECO:0000256" key="3">
    <source>
        <dbReference type="ARBA" id="ARBA00023274"/>
    </source>
</evidence>